<dbReference type="InterPro" id="IPR011059">
    <property type="entry name" value="Metal-dep_hydrolase_composite"/>
</dbReference>
<sequence length="429" mass="45538">MIQRICLTFLLVITPALAQAATTLIHAGQFWDGSGNGLQSNVTVTVVDDRIESVTEGFVSAAEGETVIDLRNRTVLPGLIDLHVHIESETSPGGALNRFTLNPADIAFNAAVNAKKTLEAGFTTIRELGGSGVNIALRDAINQGKVPGPRILTVGKSLATTGGHADPTNGWRDDLMGAPGPEDGVVNSPEQAREAVRQQYKNGADHIKITATGGVLSIAASGQNPQFMGDELAAVVETANDYGMHVAAHAHGKEGMLRAVEAGVLTIEHGTYMDEEVMAAMVEHGTWYIPTISAGKYVAEQADVEGYYHPLVVPKAREIGPLIQDTFARAYEYGVNIAFGTDASVFPHADNAEEFQFMVEAGMPEEEALATATRLAAEVLGMSSEIGTIEPGKSADLIAVNGNPLDDIAVMMDVRFVMKQGSIFRQDAE</sequence>
<feature type="domain" description="Amidohydrolase-related" evidence="2">
    <location>
        <begin position="74"/>
        <end position="422"/>
    </location>
</feature>
<dbReference type="SUPFAM" id="SSF51556">
    <property type="entry name" value="Metallo-dependent hydrolases"/>
    <property type="match status" value="1"/>
</dbReference>
<dbReference type="Proteomes" id="UP000627715">
    <property type="component" value="Unassembled WGS sequence"/>
</dbReference>
<keyword evidence="1" id="KW-0732">Signal</keyword>
<keyword evidence="4" id="KW-1185">Reference proteome</keyword>
<feature type="signal peptide" evidence="1">
    <location>
        <begin position="1"/>
        <end position="20"/>
    </location>
</feature>
<organism evidence="3 4">
    <name type="scientific">Pseudohongiella nitratireducens</name>
    <dbReference type="NCBI Taxonomy" id="1768907"/>
    <lineage>
        <taxon>Bacteria</taxon>
        <taxon>Pseudomonadati</taxon>
        <taxon>Pseudomonadota</taxon>
        <taxon>Gammaproteobacteria</taxon>
        <taxon>Pseudomonadales</taxon>
        <taxon>Pseudohongiellaceae</taxon>
        <taxon>Pseudohongiella</taxon>
    </lineage>
</organism>
<dbReference type="GO" id="GO:0016810">
    <property type="term" value="F:hydrolase activity, acting on carbon-nitrogen (but not peptide) bonds"/>
    <property type="evidence" value="ECO:0007669"/>
    <property type="project" value="InterPro"/>
</dbReference>
<reference evidence="3" key="1">
    <citation type="journal article" date="2014" name="Int. J. Syst. Evol. Microbiol.">
        <title>Complete genome sequence of Corynebacterium casei LMG S-19264T (=DSM 44701T), isolated from a smear-ripened cheese.</title>
        <authorList>
            <consortium name="US DOE Joint Genome Institute (JGI-PGF)"/>
            <person name="Walter F."/>
            <person name="Albersmeier A."/>
            <person name="Kalinowski J."/>
            <person name="Ruckert C."/>
        </authorList>
    </citation>
    <scope>NUCLEOTIDE SEQUENCE</scope>
    <source>
        <strain evidence="3">CGMCC 1.15425</strain>
    </source>
</reference>
<dbReference type="InterPro" id="IPR057744">
    <property type="entry name" value="OTAase-like"/>
</dbReference>
<dbReference type="PANTHER" id="PTHR43135:SF3">
    <property type="entry name" value="ALPHA-D-RIBOSE 1-METHYLPHOSPHONATE 5-TRIPHOSPHATE DIPHOSPHATASE"/>
    <property type="match status" value="1"/>
</dbReference>
<protein>
    <submittedName>
        <fullName evidence="3">Xaa-Pro dipeptidase</fullName>
    </submittedName>
</protein>
<dbReference type="Gene3D" id="3.20.20.140">
    <property type="entry name" value="Metal-dependent hydrolases"/>
    <property type="match status" value="1"/>
</dbReference>
<evidence type="ECO:0000256" key="1">
    <source>
        <dbReference type="SAM" id="SignalP"/>
    </source>
</evidence>
<dbReference type="EMBL" id="BMIY01000004">
    <property type="protein sequence ID" value="GGG55154.1"/>
    <property type="molecule type" value="Genomic_DNA"/>
</dbReference>
<dbReference type="CDD" id="cd01299">
    <property type="entry name" value="Met_dep_hydrolase_A"/>
    <property type="match status" value="1"/>
</dbReference>
<gene>
    <name evidence="3" type="ORF">GCM10011403_10280</name>
</gene>
<dbReference type="OrthoDB" id="9782972at2"/>
<feature type="chain" id="PRO_5037769509" evidence="1">
    <location>
        <begin position="21"/>
        <end position="429"/>
    </location>
</feature>
<dbReference type="Pfam" id="PF01979">
    <property type="entry name" value="Amidohydro_1"/>
    <property type="match status" value="1"/>
</dbReference>
<dbReference type="RefSeq" id="WP_106387109.1">
    <property type="nucleotide sequence ID" value="NZ_BMIY01000004.1"/>
</dbReference>
<dbReference type="InterPro" id="IPR006680">
    <property type="entry name" value="Amidohydro-rel"/>
</dbReference>
<dbReference type="InterPro" id="IPR032466">
    <property type="entry name" value="Metal_Hydrolase"/>
</dbReference>
<dbReference type="PANTHER" id="PTHR43135">
    <property type="entry name" value="ALPHA-D-RIBOSE 1-METHYLPHOSPHONATE 5-TRIPHOSPHATE DIPHOSPHATASE"/>
    <property type="match status" value="1"/>
</dbReference>
<comment type="caution">
    <text evidence="3">The sequence shown here is derived from an EMBL/GenBank/DDBJ whole genome shotgun (WGS) entry which is preliminary data.</text>
</comment>
<dbReference type="AlphaFoldDB" id="A0A917GRX7"/>
<dbReference type="InterPro" id="IPR051781">
    <property type="entry name" value="Metallo-dep_Hydrolase"/>
</dbReference>
<evidence type="ECO:0000313" key="4">
    <source>
        <dbReference type="Proteomes" id="UP000627715"/>
    </source>
</evidence>
<evidence type="ECO:0000313" key="3">
    <source>
        <dbReference type="EMBL" id="GGG55154.1"/>
    </source>
</evidence>
<name>A0A917GRX7_9GAMM</name>
<reference evidence="3" key="2">
    <citation type="submission" date="2020-09" db="EMBL/GenBank/DDBJ databases">
        <authorList>
            <person name="Sun Q."/>
            <person name="Zhou Y."/>
        </authorList>
    </citation>
    <scope>NUCLEOTIDE SEQUENCE</scope>
    <source>
        <strain evidence="3">CGMCC 1.15425</strain>
    </source>
</reference>
<accession>A0A917GRX7</accession>
<proteinExistence type="predicted"/>
<dbReference type="Gene3D" id="2.30.40.10">
    <property type="entry name" value="Urease, subunit C, domain 1"/>
    <property type="match status" value="1"/>
</dbReference>
<dbReference type="SUPFAM" id="SSF51338">
    <property type="entry name" value="Composite domain of metallo-dependent hydrolases"/>
    <property type="match status" value="1"/>
</dbReference>
<evidence type="ECO:0000259" key="2">
    <source>
        <dbReference type="Pfam" id="PF01979"/>
    </source>
</evidence>